<dbReference type="OrthoDB" id="3170849at2"/>
<feature type="transmembrane region" description="Helical" evidence="6">
    <location>
        <begin position="313"/>
        <end position="333"/>
    </location>
</feature>
<dbReference type="PANTHER" id="PTHR42826">
    <property type="entry name" value="DICARBOXYLATE TRANSPORTER 2.1, CHLOROPLASTIC"/>
    <property type="match status" value="1"/>
</dbReference>
<evidence type="ECO:0000256" key="5">
    <source>
        <dbReference type="ARBA" id="ARBA00023136"/>
    </source>
</evidence>
<feature type="transmembrane region" description="Helical" evidence="6">
    <location>
        <begin position="440"/>
        <end position="463"/>
    </location>
</feature>
<dbReference type="Proteomes" id="UP000430564">
    <property type="component" value="Unassembled WGS sequence"/>
</dbReference>
<feature type="transmembrane region" description="Helical" evidence="6">
    <location>
        <begin position="174"/>
        <end position="198"/>
    </location>
</feature>
<dbReference type="EMBL" id="WEHX01000070">
    <property type="protein sequence ID" value="KAB7656559.1"/>
    <property type="molecule type" value="Genomic_DNA"/>
</dbReference>
<accession>A0A6I1EHM0</accession>
<comment type="caution">
    <text evidence="7">The sequence shown here is derived from an EMBL/GenBank/DDBJ whole genome shotgun (WGS) entry which is preliminary data.</text>
</comment>
<comment type="similarity">
    <text evidence="2">Belongs to the SLC13A/DASS transporter (TC 2.A.47) family. DIT1 subfamily.</text>
</comment>
<evidence type="ECO:0000256" key="1">
    <source>
        <dbReference type="ARBA" id="ARBA00004141"/>
    </source>
</evidence>
<evidence type="ECO:0000313" key="7">
    <source>
        <dbReference type="EMBL" id="KAB7656559.1"/>
    </source>
</evidence>
<dbReference type="GO" id="GO:0016020">
    <property type="term" value="C:membrane"/>
    <property type="evidence" value="ECO:0007669"/>
    <property type="project" value="UniProtKB-SubCell"/>
</dbReference>
<dbReference type="AlphaFoldDB" id="A0A6I1EHM0"/>
<feature type="transmembrane region" description="Helical" evidence="6">
    <location>
        <begin position="37"/>
        <end position="65"/>
    </location>
</feature>
<keyword evidence="4 6" id="KW-1133">Transmembrane helix</keyword>
<feature type="transmembrane region" description="Helical" evidence="6">
    <location>
        <begin position="353"/>
        <end position="374"/>
    </location>
</feature>
<evidence type="ECO:0000256" key="3">
    <source>
        <dbReference type="ARBA" id="ARBA00022692"/>
    </source>
</evidence>
<name>A0A6I1EHM0_9BURK</name>
<feature type="transmembrane region" description="Helical" evidence="6">
    <location>
        <begin position="210"/>
        <end position="232"/>
    </location>
</feature>
<proteinExistence type="inferred from homology"/>
<evidence type="ECO:0000313" key="8">
    <source>
        <dbReference type="Proteomes" id="UP000430564"/>
    </source>
</evidence>
<gene>
    <name evidence="7" type="ORF">GBM95_08880</name>
</gene>
<feature type="transmembrane region" description="Helical" evidence="6">
    <location>
        <begin position="403"/>
        <end position="428"/>
    </location>
</feature>
<sequence>MIMKNYLKLIAAASPLLLLFMDPPQGMTPQAWGLFPFYAFAILGIMLQAMSEAAVMMIALGAYAVIMRGHGVALSGFSLTMTWLVVGAFVISQAFQDTNLGRRIAYWMIGKFGRTSLGLGYAAAFSDAIIAPVTPSNAARTGGIIAPIFVSISQALGSTAEENPRRIGAYLMQLLYIVSMITGITFLTAYAANTVIWQLTKDMLGLEISWLQWTTAFCVPSLAMILLAPWLLHKVYKPEIGVIDNKALAAKGLAELGPMSRNEKFLLFFFLMAIVGWATGSYTKINSTAIVLGLIAAFILSGVLSWKRIATNGQVWSTLVWYGGILGLAGALNKFKFFDWMAGLLQANVDFSQFSQIGILIFLCAMGTLCRYLFVSCGAYMASVVPVQYAIGLAAGLPHWEMFLVFVNVGVMGALVTHYANAAGPVLFGQGYVPMKRWWANGLFFTLVGYAVYAIIGIPWWAWLGLLSL</sequence>
<dbReference type="NCBIfam" id="TIGR00785">
    <property type="entry name" value="dass"/>
    <property type="match status" value="1"/>
</dbReference>
<feature type="transmembrane region" description="Helical" evidence="6">
    <location>
        <begin position="379"/>
        <end position="397"/>
    </location>
</feature>
<evidence type="ECO:0000256" key="4">
    <source>
        <dbReference type="ARBA" id="ARBA00022989"/>
    </source>
</evidence>
<dbReference type="PIRSF" id="PIRSF002457">
    <property type="entry name" value="DASS"/>
    <property type="match status" value="1"/>
</dbReference>
<dbReference type="Pfam" id="PF00939">
    <property type="entry name" value="Na_sulph_symp"/>
    <property type="match status" value="1"/>
</dbReference>
<evidence type="ECO:0000256" key="2">
    <source>
        <dbReference type="ARBA" id="ARBA00007349"/>
    </source>
</evidence>
<dbReference type="InterPro" id="IPR030676">
    <property type="entry name" value="CitT-rel"/>
</dbReference>
<dbReference type="InterPro" id="IPR001898">
    <property type="entry name" value="SLC13A/DASS"/>
</dbReference>
<keyword evidence="3 6" id="KW-0812">Transmembrane</keyword>
<feature type="transmembrane region" description="Helical" evidence="6">
    <location>
        <begin position="265"/>
        <end position="283"/>
    </location>
</feature>
<protein>
    <submittedName>
        <fullName evidence="7">DASS family sodium-coupled anion symporter</fullName>
    </submittedName>
</protein>
<comment type="subcellular location">
    <subcellularLocation>
        <location evidence="1">Membrane</location>
        <topology evidence="1">Multi-pass membrane protein</topology>
    </subcellularLocation>
</comment>
<dbReference type="GO" id="GO:0022857">
    <property type="term" value="F:transmembrane transporter activity"/>
    <property type="evidence" value="ECO:0007669"/>
    <property type="project" value="InterPro"/>
</dbReference>
<keyword evidence="5 6" id="KW-0472">Membrane</keyword>
<feature type="transmembrane region" description="Helical" evidence="6">
    <location>
        <begin position="72"/>
        <end position="92"/>
    </location>
</feature>
<evidence type="ECO:0000256" key="6">
    <source>
        <dbReference type="SAM" id="Phobius"/>
    </source>
</evidence>
<feature type="transmembrane region" description="Helical" evidence="6">
    <location>
        <begin position="289"/>
        <end position="306"/>
    </location>
</feature>
<organism evidence="7 8">
    <name type="scientific">Sutterella seckii</name>
    <dbReference type="NCBI Taxonomy" id="1944635"/>
    <lineage>
        <taxon>Bacteria</taxon>
        <taxon>Pseudomonadati</taxon>
        <taxon>Pseudomonadota</taxon>
        <taxon>Betaproteobacteria</taxon>
        <taxon>Burkholderiales</taxon>
        <taxon>Sutterellaceae</taxon>
        <taxon>Sutterella</taxon>
    </lineage>
</organism>
<reference evidence="7 8" key="1">
    <citation type="submission" date="2019-10" db="EMBL/GenBank/DDBJ databases">
        <title>Genome diversity of Sutterella seckii.</title>
        <authorList>
            <person name="Chaplin A.V."/>
            <person name="Sokolova S.R."/>
            <person name="Mosin K.A."/>
            <person name="Ivanova E.L."/>
            <person name="Kochetkova T.O."/>
            <person name="Goltsov A.Y."/>
            <person name="Trofimov D.Y."/>
            <person name="Efimov B.A."/>
        </authorList>
    </citation>
    <scope>NUCLEOTIDE SEQUENCE [LARGE SCALE GENOMIC DNA]</scope>
    <source>
        <strain evidence="7 8">ASD393</strain>
    </source>
</reference>